<evidence type="ECO:0000313" key="2">
    <source>
        <dbReference type="Proteomes" id="UP000323506"/>
    </source>
</evidence>
<reference evidence="1 2" key="1">
    <citation type="submission" date="2019-06" db="EMBL/GenBank/DDBJ databases">
        <title>WGS assembly of Gossypium darwinii.</title>
        <authorList>
            <person name="Chen Z.J."/>
            <person name="Sreedasyam A."/>
            <person name="Ando A."/>
            <person name="Song Q."/>
            <person name="De L."/>
            <person name="Hulse-Kemp A."/>
            <person name="Ding M."/>
            <person name="Ye W."/>
            <person name="Kirkbride R."/>
            <person name="Jenkins J."/>
            <person name="Plott C."/>
            <person name="Lovell J."/>
            <person name="Lin Y.-M."/>
            <person name="Vaughn R."/>
            <person name="Liu B."/>
            <person name="Li W."/>
            <person name="Simpson S."/>
            <person name="Scheffler B."/>
            <person name="Saski C."/>
            <person name="Grover C."/>
            <person name="Hu G."/>
            <person name="Conover J."/>
            <person name="Carlson J."/>
            <person name="Shu S."/>
            <person name="Boston L."/>
            <person name="Williams M."/>
            <person name="Peterson D."/>
            <person name="Mcgee K."/>
            <person name="Jones D."/>
            <person name="Wendel J."/>
            <person name="Stelly D."/>
            <person name="Grimwood J."/>
            <person name="Schmutz J."/>
        </authorList>
    </citation>
    <scope>NUCLEOTIDE SEQUENCE [LARGE SCALE GENOMIC DNA]</scope>
    <source>
        <strain evidence="1">1808015.09</strain>
    </source>
</reference>
<organism evidence="1 2">
    <name type="scientific">Gossypium darwinii</name>
    <name type="common">Darwin's cotton</name>
    <name type="synonym">Gossypium barbadense var. darwinii</name>
    <dbReference type="NCBI Taxonomy" id="34276"/>
    <lineage>
        <taxon>Eukaryota</taxon>
        <taxon>Viridiplantae</taxon>
        <taxon>Streptophyta</taxon>
        <taxon>Embryophyta</taxon>
        <taxon>Tracheophyta</taxon>
        <taxon>Spermatophyta</taxon>
        <taxon>Magnoliopsida</taxon>
        <taxon>eudicotyledons</taxon>
        <taxon>Gunneridae</taxon>
        <taxon>Pentapetalae</taxon>
        <taxon>rosids</taxon>
        <taxon>malvids</taxon>
        <taxon>Malvales</taxon>
        <taxon>Malvaceae</taxon>
        <taxon>Malvoideae</taxon>
        <taxon>Gossypium</taxon>
    </lineage>
</organism>
<gene>
    <name evidence="1" type="ORF">ES288_A03G040800v1</name>
</gene>
<keyword evidence="2" id="KW-1185">Reference proteome</keyword>
<accession>A0A5D2H2J0</accession>
<dbReference type="Proteomes" id="UP000323506">
    <property type="component" value="Chromosome A03"/>
</dbReference>
<sequence>MPSQPKNPREESPSSPFDSVLDAWRMACGGGLARGDVQR</sequence>
<proteinExistence type="predicted"/>
<protein>
    <submittedName>
        <fullName evidence="1">Uncharacterized protein</fullName>
    </submittedName>
</protein>
<name>A0A5D2H2J0_GOSDA</name>
<dbReference type="AlphaFoldDB" id="A0A5D2H2J0"/>
<evidence type="ECO:0000313" key="1">
    <source>
        <dbReference type="EMBL" id="TYH23786.1"/>
    </source>
</evidence>
<dbReference type="EMBL" id="CM017690">
    <property type="protein sequence ID" value="TYH23786.1"/>
    <property type="molecule type" value="Genomic_DNA"/>
</dbReference>